<dbReference type="Proteomes" id="UP000753376">
    <property type="component" value="Unassembled WGS sequence"/>
</dbReference>
<feature type="compositionally biased region" description="Basic and acidic residues" evidence="1">
    <location>
        <begin position="173"/>
        <end position="182"/>
    </location>
</feature>
<proteinExistence type="predicted"/>
<reference evidence="2 3" key="1">
    <citation type="submission" date="2021-05" db="EMBL/GenBank/DDBJ databases">
        <title>Draft genomes of bacteria isolated from model marine particles.</title>
        <authorList>
            <person name="Datta M.S."/>
            <person name="Schwartzman J.A."/>
            <person name="Enke T.N."/>
            <person name="Saavedra J."/>
            <person name="Cermak N."/>
            <person name="Cordero O.X."/>
        </authorList>
    </citation>
    <scope>NUCLEOTIDE SEQUENCE [LARGE SCALE GENOMIC DNA]</scope>
    <source>
        <strain evidence="2 3">D2M19</strain>
    </source>
</reference>
<feature type="compositionally biased region" description="Acidic residues" evidence="1">
    <location>
        <begin position="27"/>
        <end position="39"/>
    </location>
</feature>
<evidence type="ECO:0000256" key="1">
    <source>
        <dbReference type="SAM" id="MobiDB-lite"/>
    </source>
</evidence>
<protein>
    <recommendedName>
        <fullName evidence="4">Lipoprotein</fullName>
    </recommendedName>
</protein>
<name>A0ABS6A5P9_9GAMM</name>
<accession>A0ABS6A5P9</accession>
<keyword evidence="3" id="KW-1185">Reference proteome</keyword>
<dbReference type="RefSeq" id="WP_216007435.1">
    <property type="nucleotide sequence ID" value="NZ_JAHKPV010000006.1"/>
</dbReference>
<feature type="region of interest" description="Disordered" evidence="1">
    <location>
        <begin position="21"/>
        <end position="47"/>
    </location>
</feature>
<comment type="caution">
    <text evidence="2">The sequence shown here is derived from an EMBL/GenBank/DDBJ whole genome shotgun (WGS) entry which is preliminary data.</text>
</comment>
<sequence>MKKLLFCTLVSVMMVGCGGGGSGSVVEETEENADPETGNEDSGTVTPSDQITVLDGTWKKQCGPVEGEPHYDIVTVSFSRGEFTTDIENYIDSGCTTPQPFAPNPTSSGNFALGDDVLLSDGLTATEFNIHTTQFDGAFFDIKEYDIVYVDNDILYAGDGETDSPLQRPTSLDYDRPFYRQN</sequence>
<dbReference type="EMBL" id="JAHKPV010000006">
    <property type="protein sequence ID" value="MBU2873543.1"/>
    <property type="molecule type" value="Genomic_DNA"/>
</dbReference>
<evidence type="ECO:0008006" key="4">
    <source>
        <dbReference type="Google" id="ProtNLM"/>
    </source>
</evidence>
<feature type="region of interest" description="Disordered" evidence="1">
    <location>
        <begin position="159"/>
        <end position="182"/>
    </location>
</feature>
<gene>
    <name evidence="2" type="ORF">KO508_05915</name>
</gene>
<evidence type="ECO:0000313" key="3">
    <source>
        <dbReference type="Proteomes" id="UP000753376"/>
    </source>
</evidence>
<evidence type="ECO:0000313" key="2">
    <source>
        <dbReference type="EMBL" id="MBU2873543.1"/>
    </source>
</evidence>
<organism evidence="2 3">
    <name type="scientific">Marinobacter salexigens</name>
    <dbReference type="NCBI Taxonomy" id="1925763"/>
    <lineage>
        <taxon>Bacteria</taxon>
        <taxon>Pseudomonadati</taxon>
        <taxon>Pseudomonadota</taxon>
        <taxon>Gammaproteobacteria</taxon>
        <taxon>Pseudomonadales</taxon>
        <taxon>Marinobacteraceae</taxon>
        <taxon>Marinobacter</taxon>
    </lineage>
</organism>
<dbReference type="PROSITE" id="PS51257">
    <property type="entry name" value="PROKAR_LIPOPROTEIN"/>
    <property type="match status" value="1"/>
</dbReference>